<proteinExistence type="predicted"/>
<feature type="transmembrane region" description="Helical" evidence="1">
    <location>
        <begin position="24"/>
        <end position="43"/>
    </location>
</feature>
<dbReference type="AlphaFoldDB" id="A0A7Y0L5J8"/>
<evidence type="ECO:0000256" key="1">
    <source>
        <dbReference type="SAM" id="Phobius"/>
    </source>
</evidence>
<evidence type="ECO:0000313" key="3">
    <source>
        <dbReference type="Proteomes" id="UP000533476"/>
    </source>
</evidence>
<protein>
    <submittedName>
        <fullName evidence="2">Uncharacterized protein</fullName>
    </submittedName>
</protein>
<sequence length="78" mass="9089">MGRPRIADPSEWAENRRKRSKSSWLFIVVFGVLAIAILMRWLPHPWHMTWVAATVLWWAWMGSLAIFGLWLAGALKWG</sequence>
<dbReference type="RefSeq" id="WP_169100724.1">
    <property type="nucleotide sequence ID" value="NZ_JABBVZ010000051.1"/>
</dbReference>
<evidence type="ECO:0000313" key="2">
    <source>
        <dbReference type="EMBL" id="NMP23443.1"/>
    </source>
</evidence>
<dbReference type="Proteomes" id="UP000533476">
    <property type="component" value="Unassembled WGS sequence"/>
</dbReference>
<name>A0A7Y0L5J8_9FIRM</name>
<organism evidence="2 3">
    <name type="scientific">Sulfobacillus harzensis</name>
    <dbReference type="NCBI Taxonomy" id="2729629"/>
    <lineage>
        <taxon>Bacteria</taxon>
        <taxon>Bacillati</taxon>
        <taxon>Bacillota</taxon>
        <taxon>Clostridia</taxon>
        <taxon>Eubacteriales</taxon>
        <taxon>Clostridiales Family XVII. Incertae Sedis</taxon>
        <taxon>Sulfobacillus</taxon>
    </lineage>
</organism>
<comment type="caution">
    <text evidence="2">The sequence shown here is derived from an EMBL/GenBank/DDBJ whole genome shotgun (WGS) entry which is preliminary data.</text>
</comment>
<reference evidence="2 3" key="1">
    <citation type="submission" date="2020-04" db="EMBL/GenBank/DDBJ databases">
        <authorList>
            <person name="Zhang R."/>
            <person name="Schippers A."/>
        </authorList>
    </citation>
    <scope>NUCLEOTIDE SEQUENCE [LARGE SCALE GENOMIC DNA]</scope>
    <source>
        <strain evidence="2 3">DSM 109850</strain>
    </source>
</reference>
<accession>A0A7Y0L5J8</accession>
<gene>
    <name evidence="2" type="ORF">HIJ39_13940</name>
</gene>
<dbReference type="EMBL" id="JABBVZ010000051">
    <property type="protein sequence ID" value="NMP23443.1"/>
    <property type="molecule type" value="Genomic_DNA"/>
</dbReference>
<keyword evidence="1" id="KW-0472">Membrane</keyword>
<keyword evidence="1" id="KW-1133">Transmembrane helix</keyword>
<feature type="transmembrane region" description="Helical" evidence="1">
    <location>
        <begin position="55"/>
        <end position="75"/>
    </location>
</feature>
<keyword evidence="1" id="KW-0812">Transmembrane</keyword>
<keyword evidence="3" id="KW-1185">Reference proteome</keyword>